<comment type="caution">
    <text evidence="1">The sequence shown here is derived from an EMBL/GenBank/DDBJ whole genome shotgun (WGS) entry which is preliminary data.</text>
</comment>
<gene>
    <name evidence="2" type="ORF">D0U04_22660</name>
    <name evidence="1" type="ORF">DJ93_2926</name>
</gene>
<dbReference type="SUPFAM" id="SSF52833">
    <property type="entry name" value="Thioredoxin-like"/>
    <property type="match status" value="1"/>
</dbReference>
<dbReference type="Proteomes" id="UP000029389">
    <property type="component" value="Unassembled WGS sequence"/>
</dbReference>
<dbReference type="Proteomes" id="UP000264294">
    <property type="component" value="Unassembled WGS sequence"/>
</dbReference>
<dbReference type="EMBL" id="JMQC01000008">
    <property type="protein sequence ID" value="KFN02898.1"/>
    <property type="molecule type" value="Genomic_DNA"/>
</dbReference>
<dbReference type="STRING" id="1405.B7492_02505"/>
<keyword evidence="4" id="KW-1185">Reference proteome</keyword>
<evidence type="ECO:0000313" key="4">
    <source>
        <dbReference type="Proteomes" id="UP000264294"/>
    </source>
</evidence>
<dbReference type="PATRIC" id="fig|1405.8.peg.3048"/>
<evidence type="ECO:0000313" key="1">
    <source>
        <dbReference type="EMBL" id="KFN02898.1"/>
    </source>
</evidence>
<dbReference type="EMBL" id="QVOD01000038">
    <property type="protein sequence ID" value="RFT64278.1"/>
    <property type="molecule type" value="Genomic_DNA"/>
</dbReference>
<dbReference type="InterPro" id="IPR036249">
    <property type="entry name" value="Thioredoxin-like_sf"/>
</dbReference>
<accession>A0A090YXR0</accession>
<protein>
    <submittedName>
        <fullName evidence="1 2">Thioredoxin</fullName>
    </submittedName>
</protein>
<sequence>MKRFQTLEELVAYIKEQQLVLLFIKTENCGVCDVMLRKVNYVLEDYDYVKKVEILLQDMQEISGQYLVFTGPTILLFHEGKEILRESRFISLENIERVLQLFER</sequence>
<evidence type="ECO:0000313" key="2">
    <source>
        <dbReference type="EMBL" id="RFT64278.1"/>
    </source>
</evidence>
<dbReference type="Gene3D" id="3.40.30.10">
    <property type="entry name" value="Glutaredoxin"/>
    <property type="match status" value="1"/>
</dbReference>
<reference evidence="2 4" key="2">
    <citation type="submission" date="2018-08" db="EMBL/GenBank/DDBJ databases">
        <title>Bacillus clarus sp. nov. strain PS00077A.</title>
        <authorList>
            <person name="Mendez Acevedo M."/>
            <person name="Carroll L."/>
            <person name="Mukherjee M."/>
            <person name="Wiedmann M."/>
            <person name="Kovac J."/>
        </authorList>
    </citation>
    <scope>NUCLEOTIDE SEQUENCE [LARGE SCALE GENOMIC DNA]</scope>
    <source>
        <strain evidence="2 4">PS00077A</strain>
    </source>
</reference>
<proteinExistence type="predicted"/>
<evidence type="ECO:0000313" key="3">
    <source>
        <dbReference type="Proteomes" id="UP000029389"/>
    </source>
</evidence>
<reference evidence="1 3" key="1">
    <citation type="submission" date="2014-04" db="EMBL/GenBank/DDBJ databases">
        <authorList>
            <person name="Bishop-Lilly K.A."/>
            <person name="Broomall S.M."/>
            <person name="Chain P.S."/>
            <person name="Chertkov O."/>
            <person name="Coyne S.R."/>
            <person name="Daligault H.E."/>
            <person name="Davenport K.W."/>
            <person name="Erkkila T."/>
            <person name="Frey K.G."/>
            <person name="Gibbons H.S."/>
            <person name="Gu W."/>
            <person name="Jaissle J."/>
            <person name="Johnson S.L."/>
            <person name="Koroleva G.I."/>
            <person name="Ladner J.T."/>
            <person name="Lo C.-C."/>
            <person name="Minogue T.D."/>
            <person name="Munk C."/>
            <person name="Palacios G.F."/>
            <person name="Redden C.L."/>
            <person name="Rosenzweig C.N."/>
            <person name="Scholz M.B."/>
            <person name="Teshima H."/>
            <person name="Xu Y."/>
        </authorList>
    </citation>
    <scope>NUCLEOTIDE SEQUENCE [LARGE SCALE GENOMIC DNA]</scope>
    <source>
        <strain evidence="1 3">BHP</strain>
    </source>
</reference>
<dbReference type="AlphaFoldDB" id="A0A090YXR0"/>
<dbReference type="CDD" id="cd02947">
    <property type="entry name" value="TRX_family"/>
    <property type="match status" value="1"/>
</dbReference>
<organism evidence="1 3">
    <name type="scientific">Bacillus clarus</name>
    <dbReference type="NCBI Taxonomy" id="2338372"/>
    <lineage>
        <taxon>Bacteria</taxon>
        <taxon>Bacillati</taxon>
        <taxon>Bacillota</taxon>
        <taxon>Bacilli</taxon>
        <taxon>Bacillales</taxon>
        <taxon>Bacillaceae</taxon>
        <taxon>Bacillus</taxon>
        <taxon>Bacillus cereus group</taxon>
    </lineage>
</organism>
<name>A0A090YXR0_9BACI</name>
<dbReference type="RefSeq" id="WP_042981655.1">
    <property type="nucleotide sequence ID" value="NZ_JMQC01000008.1"/>
</dbReference>